<name>A0A7C8JM18_ORBOL</name>
<accession>A0A7C8JM18</accession>
<comment type="caution">
    <text evidence="2">The sequence shown here is derived from an EMBL/GenBank/DDBJ whole genome shotgun (WGS) entry which is preliminary data.</text>
</comment>
<protein>
    <submittedName>
        <fullName evidence="2">Uncharacterized protein</fullName>
    </submittedName>
</protein>
<reference evidence="2 3" key="1">
    <citation type="submission" date="2019-06" db="EMBL/GenBank/DDBJ databases">
        <authorList>
            <person name="Palmer J.M."/>
        </authorList>
    </citation>
    <scope>NUCLEOTIDE SEQUENCE [LARGE SCALE GENOMIC DNA]</scope>
    <source>
        <strain evidence="2 3">TWF703</strain>
    </source>
</reference>
<sequence length="257" mass="27564">MIITCQPITEITSGRWPQRQTANIYPIWMSLTPVELELQKSAIRRVQAKCKRGCKCSDEGEMEENPAVATGRAPHLKPLCSEKAFFAEKCASLWGCICTATLDQPQPSITGASREDYQSALDRIPPTIQSFNMGYQWREASDGGHMGFTPLDFCIDLAMENNDDNSNNNNNNNNNGNNGNGGEGGDGWDWDDIGELPPVENIFGAGGLDFMKDLWKFGGPGGGSGGYGSGGGVVKRGVSLPQGGGEDDGVMAYTNGV</sequence>
<organism evidence="2 3">
    <name type="scientific">Orbilia oligospora</name>
    <name type="common">Nematode-trapping fungus</name>
    <name type="synonym">Arthrobotrys oligospora</name>
    <dbReference type="NCBI Taxonomy" id="2813651"/>
    <lineage>
        <taxon>Eukaryota</taxon>
        <taxon>Fungi</taxon>
        <taxon>Dikarya</taxon>
        <taxon>Ascomycota</taxon>
        <taxon>Pezizomycotina</taxon>
        <taxon>Orbiliomycetes</taxon>
        <taxon>Orbiliales</taxon>
        <taxon>Orbiliaceae</taxon>
        <taxon>Orbilia</taxon>
    </lineage>
</organism>
<dbReference type="AlphaFoldDB" id="A0A7C8JM18"/>
<evidence type="ECO:0000313" key="2">
    <source>
        <dbReference type="EMBL" id="KAF3120954.1"/>
    </source>
</evidence>
<dbReference type="EMBL" id="WIQZ01000142">
    <property type="protein sequence ID" value="KAF3120954.1"/>
    <property type="molecule type" value="Genomic_DNA"/>
</dbReference>
<feature type="compositionally biased region" description="Low complexity" evidence="1">
    <location>
        <begin position="165"/>
        <end position="177"/>
    </location>
</feature>
<proteinExistence type="predicted"/>
<evidence type="ECO:0000313" key="3">
    <source>
        <dbReference type="Proteomes" id="UP000480548"/>
    </source>
</evidence>
<gene>
    <name evidence="2" type="ORF">TWF703_002253</name>
</gene>
<dbReference type="Proteomes" id="UP000480548">
    <property type="component" value="Unassembled WGS sequence"/>
</dbReference>
<feature type="region of interest" description="Disordered" evidence="1">
    <location>
        <begin position="165"/>
        <end position="192"/>
    </location>
</feature>
<evidence type="ECO:0000256" key="1">
    <source>
        <dbReference type="SAM" id="MobiDB-lite"/>
    </source>
</evidence>